<dbReference type="GeneID" id="65310178"/>
<accession>A0A7X0VQ52</accession>
<dbReference type="RefSeq" id="WP_167866436.1">
    <property type="nucleotide sequence ID" value="NZ_CP071376.1"/>
</dbReference>
<sequence>MYTNNCSDPCKKQTHVHEFLGSTKFAEEGDDRHNHRFAGISGEAIPEHGSHVHKIKTRTDFLDHFHEICVTTGPAIPVGNGKHVHLVTGVTTVVDNHQHQFIFATLIEAPAVS</sequence>
<dbReference type="InterPro" id="IPR024307">
    <property type="entry name" value="YmaF"/>
</dbReference>
<evidence type="ECO:0000313" key="2">
    <source>
        <dbReference type="Proteomes" id="UP000585258"/>
    </source>
</evidence>
<protein>
    <submittedName>
        <fullName evidence="1">YmaF family protein</fullName>
    </submittedName>
</protein>
<gene>
    <name evidence="1" type="ORF">H7E68_04535</name>
</gene>
<dbReference type="Proteomes" id="UP000585258">
    <property type="component" value="Unassembled WGS sequence"/>
</dbReference>
<evidence type="ECO:0000313" key="1">
    <source>
        <dbReference type="EMBL" id="MBB6714002.1"/>
    </source>
</evidence>
<comment type="caution">
    <text evidence="1">The sequence shown here is derived from an EMBL/GenBank/DDBJ whole genome shotgun (WGS) entry which is preliminary data.</text>
</comment>
<name>A0A7X0VQ52_9CLOT</name>
<proteinExistence type="predicted"/>
<reference evidence="1 2" key="1">
    <citation type="submission" date="2020-08" db="EMBL/GenBank/DDBJ databases">
        <title>Clostridia isolated from Swiss meat.</title>
        <authorList>
            <person name="Wambui J."/>
            <person name="Stevens M.J.A."/>
            <person name="Stephan R."/>
        </authorList>
    </citation>
    <scope>NUCLEOTIDE SEQUENCE [LARGE SCALE GENOMIC DNA]</scope>
    <source>
        <strain evidence="1 2">CM001</strain>
    </source>
</reference>
<dbReference type="EMBL" id="JACKWY010000002">
    <property type="protein sequence ID" value="MBB6714002.1"/>
    <property type="molecule type" value="Genomic_DNA"/>
</dbReference>
<dbReference type="AlphaFoldDB" id="A0A7X0VQ52"/>
<organism evidence="1 2">
    <name type="scientific">Clostridium gasigenes</name>
    <dbReference type="NCBI Taxonomy" id="94869"/>
    <lineage>
        <taxon>Bacteria</taxon>
        <taxon>Bacillati</taxon>
        <taxon>Bacillota</taxon>
        <taxon>Clostridia</taxon>
        <taxon>Eubacteriales</taxon>
        <taxon>Clostridiaceae</taxon>
        <taxon>Clostridium</taxon>
    </lineage>
</organism>
<dbReference type="Pfam" id="PF12788">
    <property type="entry name" value="YmaF"/>
    <property type="match status" value="1"/>
</dbReference>